<dbReference type="InterPro" id="IPR043128">
    <property type="entry name" value="Rev_trsase/Diguanyl_cyclase"/>
</dbReference>
<dbReference type="EMBL" id="FNKD01000001">
    <property type="protein sequence ID" value="SDQ11090.1"/>
    <property type="molecule type" value="Genomic_DNA"/>
</dbReference>
<keyword evidence="2" id="KW-1185">Reference proteome</keyword>
<sequence>MVKVKIAVFGREKLIDRITKYVEDQEDIEIFPFVYTETKEVTELVEKAFMCDIYLFAGSLPYLYAKEKVEKKRLPAVQVDFDEYMILTSFYRVRNHHKQELNRLSIDVMSRRHVDKVLNEMELTNEEIYTYSYENDEPVDINRIARYHENLWNEGKIDYALTSIEEVESILKEKRIPTSCMKIPLLNIERAVDQAKSITTLNQSKSAQIVAGYVQIKEFDLIKAEKGDFQAQQLQLKLHQILLNYSQKTYASVLSNGNDKFVIFGTRGILDHITNHYRDFPLLKEMERALNTSVDIGFGLGLTAKQAEDNAKLALEACTQSNDGTCYIVNERQDTIGPLGVEKEFNTSELYRSLIHQAKLNNELSYNFIDFIEIRNNEPFSSNDIASYYRVTKRSAERTVKKLLAGEVIKVVGEEKPYMKGRPRKLFQLNQ</sequence>
<dbReference type="Gene3D" id="3.30.70.270">
    <property type="match status" value="1"/>
</dbReference>
<reference evidence="1 2" key="1">
    <citation type="submission" date="2016-10" db="EMBL/GenBank/DDBJ databases">
        <authorList>
            <person name="de Groot N.N."/>
        </authorList>
    </citation>
    <scope>NUCLEOTIDE SEQUENCE [LARGE SCALE GENOMIC DNA]</scope>
    <source>
        <strain evidence="1 2">CGMCC 1.10449</strain>
    </source>
</reference>
<dbReference type="AlphaFoldDB" id="A0A1H0Y7K4"/>
<proteinExistence type="predicted"/>
<organism evidence="1 2">
    <name type="scientific">Virgibacillus salinus</name>
    <dbReference type="NCBI Taxonomy" id="553311"/>
    <lineage>
        <taxon>Bacteria</taxon>
        <taxon>Bacillati</taxon>
        <taxon>Bacillota</taxon>
        <taxon>Bacilli</taxon>
        <taxon>Bacillales</taxon>
        <taxon>Bacillaceae</taxon>
        <taxon>Virgibacillus</taxon>
    </lineage>
</organism>
<accession>A0A1H0Y7K4</accession>
<name>A0A1H0Y7K4_9BACI</name>
<evidence type="ECO:0008006" key="3">
    <source>
        <dbReference type="Google" id="ProtNLM"/>
    </source>
</evidence>
<evidence type="ECO:0000313" key="1">
    <source>
        <dbReference type="EMBL" id="SDQ11090.1"/>
    </source>
</evidence>
<dbReference type="STRING" id="553311.SAMN05216231_0473"/>
<evidence type="ECO:0000313" key="2">
    <source>
        <dbReference type="Proteomes" id="UP000199444"/>
    </source>
</evidence>
<protein>
    <recommendedName>
        <fullName evidence="3">Transcriptional regulator</fullName>
    </recommendedName>
</protein>
<dbReference type="RefSeq" id="WP_092491351.1">
    <property type="nucleotide sequence ID" value="NZ_FNKD01000001.1"/>
</dbReference>
<dbReference type="Proteomes" id="UP000199444">
    <property type="component" value="Unassembled WGS sequence"/>
</dbReference>
<gene>
    <name evidence="1" type="ORF">SAMN05216231_0473</name>
</gene>